<dbReference type="SUPFAM" id="SSF53933">
    <property type="entry name" value="Microbial ribonucleases"/>
    <property type="match status" value="1"/>
</dbReference>
<reference evidence="11" key="1">
    <citation type="journal article" date="2023" name="Mol. Phylogenet. Evol.">
        <title>Genome-scale phylogeny and comparative genomics of the fungal order Sordariales.</title>
        <authorList>
            <person name="Hensen N."/>
            <person name="Bonometti L."/>
            <person name="Westerberg I."/>
            <person name="Brannstrom I.O."/>
            <person name="Guillou S."/>
            <person name="Cros-Aarteil S."/>
            <person name="Calhoun S."/>
            <person name="Haridas S."/>
            <person name="Kuo A."/>
            <person name="Mondo S."/>
            <person name="Pangilinan J."/>
            <person name="Riley R."/>
            <person name="LaButti K."/>
            <person name="Andreopoulos B."/>
            <person name="Lipzen A."/>
            <person name="Chen C."/>
            <person name="Yan M."/>
            <person name="Daum C."/>
            <person name="Ng V."/>
            <person name="Clum A."/>
            <person name="Steindorff A."/>
            <person name="Ohm R.A."/>
            <person name="Martin F."/>
            <person name="Silar P."/>
            <person name="Natvig D.O."/>
            <person name="Lalanne C."/>
            <person name="Gautier V."/>
            <person name="Ament-Velasquez S.L."/>
            <person name="Kruys A."/>
            <person name="Hutchinson M.I."/>
            <person name="Powell A.J."/>
            <person name="Barry K."/>
            <person name="Miller A.N."/>
            <person name="Grigoriev I.V."/>
            <person name="Debuchy R."/>
            <person name="Gladieux P."/>
            <person name="Hiltunen Thoren M."/>
            <person name="Johannesson H."/>
        </authorList>
    </citation>
    <scope>NUCLEOTIDE SEQUENCE</scope>
    <source>
        <strain evidence="11">PSN293</strain>
    </source>
</reference>
<dbReference type="GO" id="GO:0016787">
    <property type="term" value="F:hydrolase activity"/>
    <property type="evidence" value="ECO:0007669"/>
    <property type="project" value="UniProtKB-KW"/>
</dbReference>
<protein>
    <recommendedName>
        <fullName evidence="2">ribonuclease T1</fullName>
        <ecNumber evidence="2">4.6.1.24</ecNumber>
    </recommendedName>
</protein>
<dbReference type="GO" id="GO:0003723">
    <property type="term" value="F:RNA binding"/>
    <property type="evidence" value="ECO:0007669"/>
    <property type="project" value="InterPro"/>
</dbReference>
<sequence>MHVLNSLLVAIAACGATVRAAATPGTSSIANVTCGSNTYSQQQIEEATAEGCRLYDQGQQIGNSKYPHKFNNREGLVFASSGPYEEFPIIRSGVYAGRSPGADRIVFDPDYKNDCAFVGAMTHTAAPTRNGFVACEVAELKNVPSTSTSAPTATGTGSSSTATGTSGASSVAGLGVNGVLLGLAAWTVPLFV</sequence>
<evidence type="ECO:0000256" key="10">
    <source>
        <dbReference type="SAM" id="SignalP"/>
    </source>
</evidence>
<evidence type="ECO:0000256" key="4">
    <source>
        <dbReference type="ARBA" id="ARBA00022759"/>
    </source>
</evidence>
<organism evidence="11 12">
    <name type="scientific">Rhypophila decipiens</name>
    <dbReference type="NCBI Taxonomy" id="261697"/>
    <lineage>
        <taxon>Eukaryota</taxon>
        <taxon>Fungi</taxon>
        <taxon>Dikarya</taxon>
        <taxon>Ascomycota</taxon>
        <taxon>Pezizomycotina</taxon>
        <taxon>Sordariomycetes</taxon>
        <taxon>Sordariomycetidae</taxon>
        <taxon>Sordariales</taxon>
        <taxon>Naviculisporaceae</taxon>
        <taxon>Rhypophila</taxon>
    </lineage>
</organism>
<proteinExistence type="inferred from homology"/>
<reference evidence="11" key="2">
    <citation type="submission" date="2023-05" db="EMBL/GenBank/DDBJ databases">
        <authorList>
            <consortium name="Lawrence Berkeley National Laboratory"/>
            <person name="Steindorff A."/>
            <person name="Hensen N."/>
            <person name="Bonometti L."/>
            <person name="Westerberg I."/>
            <person name="Brannstrom I.O."/>
            <person name="Guillou S."/>
            <person name="Cros-Aarteil S."/>
            <person name="Calhoun S."/>
            <person name="Haridas S."/>
            <person name="Kuo A."/>
            <person name="Mondo S."/>
            <person name="Pangilinan J."/>
            <person name="Riley R."/>
            <person name="Labutti K."/>
            <person name="Andreopoulos B."/>
            <person name="Lipzen A."/>
            <person name="Chen C."/>
            <person name="Yanf M."/>
            <person name="Daum C."/>
            <person name="Ng V."/>
            <person name="Clum A."/>
            <person name="Ohm R."/>
            <person name="Martin F."/>
            <person name="Silar P."/>
            <person name="Natvig D."/>
            <person name="Lalanne C."/>
            <person name="Gautier V."/>
            <person name="Ament-Velasquez S.L."/>
            <person name="Kruys A."/>
            <person name="Hutchinson M.I."/>
            <person name="Powell A.J."/>
            <person name="Barry K."/>
            <person name="Miller A.N."/>
            <person name="Grigoriev I.V."/>
            <person name="Debuchy R."/>
            <person name="Gladieux P."/>
            <person name="Thoren M.H."/>
            <person name="Johannesson H."/>
        </authorList>
    </citation>
    <scope>NUCLEOTIDE SEQUENCE</scope>
    <source>
        <strain evidence="11">PSN293</strain>
    </source>
</reference>
<evidence type="ECO:0000256" key="7">
    <source>
        <dbReference type="ARBA" id="ARBA00023239"/>
    </source>
</evidence>
<comment type="caution">
    <text evidence="11">The sequence shown here is derived from an EMBL/GenBank/DDBJ whole genome shotgun (WGS) entry which is preliminary data.</text>
</comment>
<dbReference type="InterPro" id="IPR016191">
    <property type="entry name" value="Ribonuclease/ribotoxin"/>
</dbReference>
<evidence type="ECO:0000256" key="6">
    <source>
        <dbReference type="ARBA" id="ARBA00023157"/>
    </source>
</evidence>
<dbReference type="AlphaFoldDB" id="A0AAN7AZN4"/>
<evidence type="ECO:0000313" key="12">
    <source>
        <dbReference type="Proteomes" id="UP001301769"/>
    </source>
</evidence>
<evidence type="ECO:0000256" key="3">
    <source>
        <dbReference type="ARBA" id="ARBA00022722"/>
    </source>
</evidence>
<feature type="chain" id="PRO_5043008526" description="ribonuclease T1" evidence="10">
    <location>
        <begin position="21"/>
        <end position="192"/>
    </location>
</feature>
<feature type="signal peptide" evidence="10">
    <location>
        <begin position="1"/>
        <end position="20"/>
    </location>
</feature>
<evidence type="ECO:0000256" key="8">
    <source>
        <dbReference type="ARBA" id="ARBA00034015"/>
    </source>
</evidence>
<dbReference type="Gene3D" id="3.10.450.30">
    <property type="entry name" value="Microbial ribonucleases"/>
    <property type="match status" value="1"/>
</dbReference>
<dbReference type="Pfam" id="PF00545">
    <property type="entry name" value="Ribonuclease"/>
    <property type="match status" value="1"/>
</dbReference>
<accession>A0AAN7AZN4</accession>
<evidence type="ECO:0000313" key="11">
    <source>
        <dbReference type="EMBL" id="KAK4207366.1"/>
    </source>
</evidence>
<evidence type="ECO:0000256" key="2">
    <source>
        <dbReference type="ARBA" id="ARBA00012549"/>
    </source>
</evidence>
<keyword evidence="4" id="KW-0255">Endonuclease</keyword>
<comment type="catalytic activity">
    <reaction evidence="8">
        <text>[RNA] containing guanosine + H2O = an [RNA fragment]-3'-guanosine-3'-phosphate + a 5'-hydroxy-ribonucleotide-3'-[RNA fragment].</text>
        <dbReference type="EC" id="4.6.1.24"/>
    </reaction>
</comment>
<dbReference type="EMBL" id="MU858299">
    <property type="protein sequence ID" value="KAK4207366.1"/>
    <property type="molecule type" value="Genomic_DNA"/>
</dbReference>
<dbReference type="InterPro" id="IPR000026">
    <property type="entry name" value="N1-like"/>
</dbReference>
<gene>
    <name evidence="11" type="ORF">QBC37DRAFT_444523</name>
</gene>
<keyword evidence="5" id="KW-0378">Hydrolase</keyword>
<dbReference type="Proteomes" id="UP001301769">
    <property type="component" value="Unassembled WGS sequence"/>
</dbReference>
<comment type="similarity">
    <text evidence="1">Belongs to the ribonuclease N1/T1 family.</text>
</comment>
<keyword evidence="7" id="KW-0456">Lyase</keyword>
<keyword evidence="10" id="KW-0732">Signal</keyword>
<dbReference type="EC" id="4.6.1.24" evidence="2"/>
<dbReference type="PANTHER" id="PTHR42104:SF1">
    <property type="entry name" value="EXTRACELLULAR GUANYL-SPECIFIC RIBONUCLEASE RNTA (AFU_ORTHOLOGUE AFUA_4G03230)"/>
    <property type="match status" value="1"/>
</dbReference>
<keyword evidence="6" id="KW-1015">Disulfide bond</keyword>
<evidence type="ECO:0000256" key="1">
    <source>
        <dbReference type="ARBA" id="ARBA00009006"/>
    </source>
</evidence>
<dbReference type="PANTHER" id="PTHR42104">
    <property type="entry name" value="EXTRACELLULAR GUANYL-SPECIFIC RIBONUCLEASE RNTA (AFU_ORTHOLOGUE AFUA_4G03230)"/>
    <property type="match status" value="1"/>
</dbReference>
<evidence type="ECO:0000256" key="9">
    <source>
        <dbReference type="SAM" id="MobiDB-lite"/>
    </source>
</evidence>
<feature type="region of interest" description="Disordered" evidence="9">
    <location>
        <begin position="145"/>
        <end position="164"/>
    </location>
</feature>
<dbReference type="GO" id="GO:0046589">
    <property type="term" value="F:ribonuclease T1 activity"/>
    <property type="evidence" value="ECO:0007669"/>
    <property type="project" value="UniProtKB-EC"/>
</dbReference>
<evidence type="ECO:0000256" key="5">
    <source>
        <dbReference type="ARBA" id="ARBA00022801"/>
    </source>
</evidence>
<keyword evidence="3" id="KW-0540">Nuclease</keyword>
<name>A0AAN7AZN4_9PEZI</name>
<keyword evidence="12" id="KW-1185">Reference proteome</keyword>